<reference evidence="3 4" key="1">
    <citation type="submission" date="2021-01" db="EMBL/GenBank/DDBJ databases">
        <title>WGS of actinomycetes isolated from Thailand.</title>
        <authorList>
            <person name="Thawai C."/>
        </authorList>
    </citation>
    <scope>NUCLEOTIDE SEQUENCE [LARGE SCALE GENOMIC DNA]</scope>
    <source>
        <strain evidence="3 4">CA3R110</strain>
    </source>
</reference>
<feature type="domain" description="Resolvase/invertase-type recombinase catalytic" evidence="1">
    <location>
        <begin position="16"/>
        <end position="166"/>
    </location>
</feature>
<evidence type="ECO:0000259" key="1">
    <source>
        <dbReference type="PROSITE" id="PS51736"/>
    </source>
</evidence>
<evidence type="ECO:0000313" key="4">
    <source>
        <dbReference type="Proteomes" id="UP000621510"/>
    </source>
</evidence>
<dbReference type="SMART" id="SM00857">
    <property type="entry name" value="Resolvase"/>
    <property type="match status" value="1"/>
</dbReference>
<dbReference type="Gene3D" id="3.90.1750.20">
    <property type="entry name" value="Putative Large Serine Recombinase, Chain B, Domain 2"/>
    <property type="match status" value="1"/>
</dbReference>
<dbReference type="Pfam" id="PF07508">
    <property type="entry name" value="Recombinase"/>
    <property type="match status" value="1"/>
</dbReference>
<dbReference type="RefSeq" id="WP_201854974.1">
    <property type="nucleotide sequence ID" value="NZ_JAERRG010000016.1"/>
</dbReference>
<dbReference type="PROSITE" id="PS51737">
    <property type="entry name" value="RECOMBINASE_DNA_BIND"/>
    <property type="match status" value="1"/>
</dbReference>
<dbReference type="Pfam" id="PF00239">
    <property type="entry name" value="Resolvase"/>
    <property type="match status" value="1"/>
</dbReference>
<evidence type="ECO:0000313" key="3">
    <source>
        <dbReference type="EMBL" id="MBL1117114.1"/>
    </source>
</evidence>
<comment type="caution">
    <text evidence="3">The sequence shown here is derived from an EMBL/GenBank/DDBJ whole genome shotgun (WGS) entry which is preliminary data.</text>
</comment>
<dbReference type="Pfam" id="PF13408">
    <property type="entry name" value="Zn_ribbon_recom"/>
    <property type="match status" value="1"/>
</dbReference>
<dbReference type="CDD" id="cd00338">
    <property type="entry name" value="Ser_Recombinase"/>
    <property type="match status" value="1"/>
</dbReference>
<dbReference type="EMBL" id="JAERRG010000016">
    <property type="protein sequence ID" value="MBL1117114.1"/>
    <property type="molecule type" value="Genomic_DNA"/>
</dbReference>
<feature type="domain" description="Recombinase" evidence="2">
    <location>
        <begin position="174"/>
        <end position="277"/>
    </location>
</feature>
<dbReference type="InterPro" id="IPR036162">
    <property type="entry name" value="Resolvase-like_N_sf"/>
</dbReference>
<dbReference type="SUPFAM" id="SSF53041">
    <property type="entry name" value="Resolvase-like"/>
    <property type="match status" value="1"/>
</dbReference>
<dbReference type="PANTHER" id="PTHR30461">
    <property type="entry name" value="DNA-INVERTASE FROM LAMBDOID PROPHAGE"/>
    <property type="match status" value="1"/>
</dbReference>
<dbReference type="InterPro" id="IPR038109">
    <property type="entry name" value="DNA_bind_recomb_sf"/>
</dbReference>
<accession>A0ABS1PYH2</accession>
<keyword evidence="4" id="KW-1185">Reference proteome</keyword>
<protein>
    <submittedName>
        <fullName evidence="3">Recombinase family protein</fullName>
    </submittedName>
</protein>
<sequence>MSRSKNSKPTITPGELGAIYCRISHTKDEDQTGVDRQERICREIAERLQLRVEPEHIYVDNNRSAWQRNRKRPGWNAMLKAMADDEIRHVIVYHPDRLMRQPRDLEELLSIADDKRIMLHGEANRRDLSDPDDRFILRIEVAHACRSSDDTSRRLKDMLADHARAGNPHFGNRPYGYSRDGKTIVEDEAEIVREVFRRYLDGEAPAAIAQDLQNRKILTSKEKLWEPDNVRNLLSSRYVAAIRTHRGEEFGIGSWPAIIDRGQWEEVQEFRKHRATSIKAKQKHPTRYYLLRGVATCTCGMRMAGTNSGRYAYYRCTRADLNGEQKCGRSVSAEPLERFVRDVAIKGLKEMDVSGRAPATTVRPEADVEADEKDQQRLKELNQLWLDDDDFSMTEYQAMRKEILKRIKDRQRQTVQRPIAVLVGIAGPDAENNWKALEKRKDYARMNAIYRFLFSAVVIHPPTTRGRGFDTDRVEIKPNPLP</sequence>
<proteinExistence type="predicted"/>
<dbReference type="PANTHER" id="PTHR30461:SF23">
    <property type="entry name" value="DNA RECOMBINASE-RELATED"/>
    <property type="match status" value="1"/>
</dbReference>
<dbReference type="InterPro" id="IPR025827">
    <property type="entry name" value="Zn_ribbon_recom_dom"/>
</dbReference>
<dbReference type="InterPro" id="IPR050639">
    <property type="entry name" value="SSR_resolvase"/>
</dbReference>
<evidence type="ECO:0000259" key="2">
    <source>
        <dbReference type="PROSITE" id="PS51737"/>
    </source>
</evidence>
<dbReference type="InterPro" id="IPR011109">
    <property type="entry name" value="DNA_bind_recombinase_dom"/>
</dbReference>
<name>A0ABS1PYH2_9ACTN</name>
<dbReference type="InterPro" id="IPR006119">
    <property type="entry name" value="Resolv_N"/>
</dbReference>
<dbReference type="Gene3D" id="3.40.50.1390">
    <property type="entry name" value="Resolvase, N-terminal catalytic domain"/>
    <property type="match status" value="1"/>
</dbReference>
<dbReference type="Proteomes" id="UP000621510">
    <property type="component" value="Unassembled WGS sequence"/>
</dbReference>
<gene>
    <name evidence="3" type="ORF">JK364_32725</name>
</gene>
<dbReference type="PROSITE" id="PS51736">
    <property type="entry name" value="RECOMBINASES_3"/>
    <property type="match status" value="1"/>
</dbReference>
<organism evidence="3 4">
    <name type="scientific">Streptomyces endocoffeicus</name>
    <dbReference type="NCBI Taxonomy" id="2898945"/>
    <lineage>
        <taxon>Bacteria</taxon>
        <taxon>Bacillati</taxon>
        <taxon>Actinomycetota</taxon>
        <taxon>Actinomycetes</taxon>
        <taxon>Kitasatosporales</taxon>
        <taxon>Streptomycetaceae</taxon>
        <taxon>Streptomyces</taxon>
    </lineage>
</organism>